<feature type="region of interest" description="Disordered" evidence="1">
    <location>
        <begin position="1"/>
        <end position="25"/>
    </location>
</feature>
<evidence type="ECO:0000256" key="1">
    <source>
        <dbReference type="SAM" id="MobiDB-lite"/>
    </source>
</evidence>
<dbReference type="OrthoDB" id="10426883at2759"/>
<accession>A0A0F9Y0P5</accession>
<comment type="caution">
    <text evidence="2">The sequence shown here is derived from an EMBL/GenBank/DDBJ whole genome shotgun (WGS) entry which is preliminary data.</text>
</comment>
<dbReference type="AlphaFoldDB" id="A0A0F9Y0P5"/>
<proteinExistence type="predicted"/>
<dbReference type="Proteomes" id="UP000034112">
    <property type="component" value="Unassembled WGS sequence"/>
</dbReference>
<protein>
    <submittedName>
        <fullName evidence="2">Uncharacterized protein</fullName>
    </submittedName>
</protein>
<reference evidence="3" key="1">
    <citation type="journal article" date="2015" name="Genome Announc.">
        <title>Draft whole-genome sequence of the biocontrol agent Trichoderma harzianum T6776.</title>
        <authorList>
            <person name="Baroncelli R."/>
            <person name="Piaggeschi G."/>
            <person name="Fiorini L."/>
            <person name="Bertolini E."/>
            <person name="Zapparata A."/>
            <person name="Pe M.E."/>
            <person name="Sarrocco S."/>
            <person name="Vannacci G."/>
        </authorList>
    </citation>
    <scope>NUCLEOTIDE SEQUENCE [LARGE SCALE GENOMIC DNA]</scope>
    <source>
        <strain evidence="3">T6776</strain>
    </source>
</reference>
<evidence type="ECO:0000313" key="2">
    <source>
        <dbReference type="EMBL" id="KKP05683.1"/>
    </source>
</evidence>
<name>A0A0F9Y0P5_TRIHA</name>
<dbReference type="EMBL" id="JOKZ01000043">
    <property type="protein sequence ID" value="KKP05683.1"/>
    <property type="molecule type" value="Genomic_DNA"/>
</dbReference>
<evidence type="ECO:0000313" key="3">
    <source>
        <dbReference type="Proteomes" id="UP000034112"/>
    </source>
</evidence>
<sequence>MPSSRPVWQPMNNNTSKNYVRPGPRPVLPEAERIRSEAAMKALAEDLRMFQIKERSEFIVMPKFKKQEKAMMKWMAVGKGPIPPPRE</sequence>
<gene>
    <name evidence="2" type="ORF">THAR02_02237</name>
</gene>
<organism evidence="2 3">
    <name type="scientific">Trichoderma harzianum</name>
    <name type="common">Hypocrea lixii</name>
    <dbReference type="NCBI Taxonomy" id="5544"/>
    <lineage>
        <taxon>Eukaryota</taxon>
        <taxon>Fungi</taxon>
        <taxon>Dikarya</taxon>
        <taxon>Ascomycota</taxon>
        <taxon>Pezizomycotina</taxon>
        <taxon>Sordariomycetes</taxon>
        <taxon>Hypocreomycetidae</taxon>
        <taxon>Hypocreales</taxon>
        <taxon>Hypocreaceae</taxon>
        <taxon>Trichoderma</taxon>
    </lineage>
</organism>